<evidence type="ECO:0000313" key="3">
    <source>
        <dbReference type="EMBL" id="CAE0441490.1"/>
    </source>
</evidence>
<feature type="compositionally biased region" description="Basic and acidic residues" evidence="2">
    <location>
        <begin position="1"/>
        <end position="10"/>
    </location>
</feature>
<gene>
    <name evidence="3" type="ORF">ASTO00021_LOCUS11621</name>
</gene>
<name>A0A7S3PJT1_9STRA</name>
<accession>A0A7S3PJT1</accession>
<reference evidence="3" key="1">
    <citation type="submission" date="2021-01" db="EMBL/GenBank/DDBJ databases">
        <authorList>
            <person name="Corre E."/>
            <person name="Pelletier E."/>
            <person name="Niang G."/>
            <person name="Scheremetjew M."/>
            <person name="Finn R."/>
            <person name="Kale V."/>
            <person name="Holt S."/>
            <person name="Cochrane G."/>
            <person name="Meng A."/>
            <person name="Brown T."/>
            <person name="Cohen L."/>
        </authorList>
    </citation>
    <scope>NUCLEOTIDE SEQUENCE</scope>
    <source>
        <strain evidence="3">GSBS06</strain>
    </source>
</reference>
<sequence length="386" mass="44041">MAEHVEKQGQETEAGTDAEEPQERDSGNVEAVAGVNLIDNHGAEAQRPPVYARVHSHTHSSQIPNGSTYNNKIRRKHTVCLCKSSRSISSADKELCQRLQERLRYLAALLPNSSNINNININPPEEENQMSQSPTVEELALVRGDKSKELKLSCEAKCLVGYRSISKCNCKDIEGTRQTICTRERYCQTLGVELNELKGKDPRTMEIRIARHHFPLSCFNPVTRRMLPKVQYVPGVSNDADKLQDDNMFAIPSPNVALRTVEEYFLREDVNKRKWFSTIGEHGQILEGFLYDGEDGLNVRINKHTNVDENEKRKKEDTPVQVELSAEMHMQHLETQLRGCKRKINTYAKRMNYLSLKKHALEKLKHDLEHQIKEANAELKDIESTS</sequence>
<feature type="coiled-coil region" evidence="1">
    <location>
        <begin position="330"/>
        <end position="385"/>
    </location>
</feature>
<evidence type="ECO:0000256" key="2">
    <source>
        <dbReference type="SAM" id="MobiDB-lite"/>
    </source>
</evidence>
<dbReference type="AlphaFoldDB" id="A0A7S3PJT1"/>
<keyword evidence="1" id="KW-0175">Coiled coil</keyword>
<proteinExistence type="predicted"/>
<dbReference type="EMBL" id="HBIN01015314">
    <property type="protein sequence ID" value="CAE0441490.1"/>
    <property type="molecule type" value="Transcribed_RNA"/>
</dbReference>
<protein>
    <submittedName>
        <fullName evidence="3">Uncharacterized protein</fullName>
    </submittedName>
</protein>
<evidence type="ECO:0000256" key="1">
    <source>
        <dbReference type="SAM" id="Coils"/>
    </source>
</evidence>
<feature type="region of interest" description="Disordered" evidence="2">
    <location>
        <begin position="1"/>
        <end position="27"/>
    </location>
</feature>
<organism evidence="3">
    <name type="scientific">Aplanochytrium stocchinoi</name>
    <dbReference type="NCBI Taxonomy" id="215587"/>
    <lineage>
        <taxon>Eukaryota</taxon>
        <taxon>Sar</taxon>
        <taxon>Stramenopiles</taxon>
        <taxon>Bigyra</taxon>
        <taxon>Labyrinthulomycetes</taxon>
        <taxon>Thraustochytrida</taxon>
        <taxon>Thraustochytriidae</taxon>
        <taxon>Aplanochytrium</taxon>
    </lineage>
</organism>